<dbReference type="InterPro" id="IPR012549">
    <property type="entry name" value="EptA-like_N"/>
</dbReference>
<evidence type="ECO:0000313" key="11">
    <source>
        <dbReference type="EMBL" id="PWW03336.1"/>
    </source>
</evidence>
<dbReference type="InterPro" id="IPR000917">
    <property type="entry name" value="Sulfatase_N"/>
</dbReference>
<organism evidence="11 12">
    <name type="scientific">Hoeflea marina</name>
    <dbReference type="NCBI Taxonomy" id="274592"/>
    <lineage>
        <taxon>Bacteria</taxon>
        <taxon>Pseudomonadati</taxon>
        <taxon>Pseudomonadota</taxon>
        <taxon>Alphaproteobacteria</taxon>
        <taxon>Hyphomicrobiales</taxon>
        <taxon>Rhizobiaceae</taxon>
        <taxon>Hoeflea</taxon>
    </lineage>
</organism>
<feature type="domain" description="Sulfatase N-terminal" evidence="9">
    <location>
        <begin position="231"/>
        <end position="519"/>
    </location>
</feature>
<keyword evidence="5 8" id="KW-0812">Transmembrane</keyword>
<dbReference type="InterPro" id="IPR017850">
    <property type="entry name" value="Alkaline_phosphatase_core_sf"/>
</dbReference>
<feature type="transmembrane region" description="Helical" evidence="8">
    <location>
        <begin position="113"/>
        <end position="134"/>
    </location>
</feature>
<keyword evidence="12" id="KW-1185">Reference proteome</keyword>
<keyword evidence="3" id="KW-0997">Cell inner membrane</keyword>
<keyword evidence="2" id="KW-1003">Cell membrane</keyword>
<sequence>MHLKRPHIRSELLSLLVAAYLVLAFNATFWTKASDYFGDGSAGFWAFAIAISAGFAICMVVVSVKYLTKPIFILLILIAAATAWFTDSFGAVIDREMILNTVQTTPAEAGHLMTPGFLLHYLLFAIVPAMLIAWIRIVHRPFMAKLAWNAGLTVMLAAIFVASAALQMPAIASTLRQHRDLLKYLTPVTPLVSVSQYSFQTASNINREVVVVDADARRGIAAAADRKPMVTIIVAGETARAQNFSLGGYSRTTNPLLEKQDITYFPNATSCGTATATSIPCMFSQFGRRDFSFERGQYTENLLDVLRHAGVQVEWWENNTGDKGVAARSASTDFSALNDPAYCVSHECLDGILLDRLDGWLDGVSSDSVLVLHQLGSHGPAYFLRYPDEFRRFVPDCRTAEFAECTQEEIVNAYDNTILYTDHILSGVIDRLKARANTLSGAMLYMSDHGESLGEKGLYLHGTPYMFAPREQTHVPFVMWMSDGFAGAAKIDRACISALAGEEVSHDNLYHTALGMMDIIAASRDPKLDLSNGCRQAASQ</sequence>
<reference evidence="11 12" key="1">
    <citation type="submission" date="2018-05" db="EMBL/GenBank/DDBJ databases">
        <title>Genomic Encyclopedia of Type Strains, Phase IV (KMG-IV): sequencing the most valuable type-strain genomes for metagenomic binning, comparative biology and taxonomic classification.</title>
        <authorList>
            <person name="Goeker M."/>
        </authorList>
    </citation>
    <scope>NUCLEOTIDE SEQUENCE [LARGE SCALE GENOMIC DNA]</scope>
    <source>
        <strain evidence="11 12">DSM 16791</strain>
    </source>
</reference>
<evidence type="ECO:0000256" key="1">
    <source>
        <dbReference type="ARBA" id="ARBA00004429"/>
    </source>
</evidence>
<protein>
    <submittedName>
        <fullName evidence="11">Phosphatidylethanolamine:Kdo2-lipid A phosphoethanolamine transferase</fullName>
    </submittedName>
</protein>
<feature type="domain" description="Phosphoethanolamine transferase N-terminal" evidence="10">
    <location>
        <begin position="55"/>
        <end position="198"/>
    </location>
</feature>
<dbReference type="Proteomes" id="UP000246352">
    <property type="component" value="Unassembled WGS sequence"/>
</dbReference>
<dbReference type="Pfam" id="PF00884">
    <property type="entry name" value="Sulfatase"/>
    <property type="match status" value="1"/>
</dbReference>
<dbReference type="CDD" id="cd16017">
    <property type="entry name" value="LptA"/>
    <property type="match status" value="1"/>
</dbReference>
<dbReference type="OrthoDB" id="9786870at2"/>
<evidence type="ECO:0000256" key="6">
    <source>
        <dbReference type="ARBA" id="ARBA00022989"/>
    </source>
</evidence>
<keyword evidence="7 8" id="KW-0472">Membrane</keyword>
<dbReference type="GO" id="GO:0005886">
    <property type="term" value="C:plasma membrane"/>
    <property type="evidence" value="ECO:0007669"/>
    <property type="project" value="UniProtKB-SubCell"/>
</dbReference>
<evidence type="ECO:0000256" key="4">
    <source>
        <dbReference type="ARBA" id="ARBA00022679"/>
    </source>
</evidence>
<dbReference type="GO" id="GO:0016776">
    <property type="term" value="F:phosphotransferase activity, phosphate group as acceptor"/>
    <property type="evidence" value="ECO:0007669"/>
    <property type="project" value="TreeGrafter"/>
</dbReference>
<feature type="transmembrane region" description="Helical" evidence="8">
    <location>
        <begin position="12"/>
        <end position="30"/>
    </location>
</feature>
<evidence type="ECO:0000256" key="2">
    <source>
        <dbReference type="ARBA" id="ARBA00022475"/>
    </source>
</evidence>
<keyword evidence="4 11" id="KW-0808">Transferase</keyword>
<evidence type="ECO:0000259" key="10">
    <source>
        <dbReference type="Pfam" id="PF08019"/>
    </source>
</evidence>
<dbReference type="InterPro" id="IPR058130">
    <property type="entry name" value="PEA_transf_C"/>
</dbReference>
<feature type="transmembrane region" description="Helical" evidence="8">
    <location>
        <begin position="42"/>
        <end position="64"/>
    </location>
</feature>
<feature type="transmembrane region" description="Helical" evidence="8">
    <location>
        <begin position="146"/>
        <end position="166"/>
    </location>
</feature>
<keyword evidence="6 8" id="KW-1133">Transmembrane helix</keyword>
<dbReference type="RefSeq" id="WP_110029916.1">
    <property type="nucleotide sequence ID" value="NZ_QGTR01000001.1"/>
</dbReference>
<dbReference type="PANTHER" id="PTHR30443:SF0">
    <property type="entry name" value="PHOSPHOETHANOLAMINE TRANSFERASE EPTA"/>
    <property type="match status" value="1"/>
</dbReference>
<evidence type="ECO:0000256" key="5">
    <source>
        <dbReference type="ARBA" id="ARBA00022692"/>
    </source>
</evidence>
<dbReference type="NCBIfam" id="NF028537">
    <property type="entry name" value="P_eth_NH2_trans"/>
    <property type="match status" value="1"/>
</dbReference>
<dbReference type="InterPro" id="IPR040423">
    <property type="entry name" value="PEA_transferase"/>
</dbReference>
<comment type="subcellular location">
    <subcellularLocation>
        <location evidence="1">Cell inner membrane</location>
        <topology evidence="1">Multi-pass membrane protein</topology>
    </subcellularLocation>
</comment>
<evidence type="ECO:0000256" key="8">
    <source>
        <dbReference type="SAM" id="Phobius"/>
    </source>
</evidence>
<proteinExistence type="predicted"/>
<dbReference type="GO" id="GO:0009244">
    <property type="term" value="P:lipopolysaccharide core region biosynthetic process"/>
    <property type="evidence" value="ECO:0007669"/>
    <property type="project" value="TreeGrafter"/>
</dbReference>
<evidence type="ECO:0000256" key="3">
    <source>
        <dbReference type="ARBA" id="ARBA00022519"/>
    </source>
</evidence>
<dbReference type="AlphaFoldDB" id="A0A317PSX1"/>
<name>A0A317PSX1_9HYPH</name>
<evidence type="ECO:0000313" key="12">
    <source>
        <dbReference type="Proteomes" id="UP000246352"/>
    </source>
</evidence>
<feature type="transmembrane region" description="Helical" evidence="8">
    <location>
        <begin position="71"/>
        <end position="93"/>
    </location>
</feature>
<dbReference type="Gene3D" id="3.40.720.10">
    <property type="entry name" value="Alkaline Phosphatase, subunit A"/>
    <property type="match status" value="1"/>
</dbReference>
<dbReference type="PANTHER" id="PTHR30443">
    <property type="entry name" value="INNER MEMBRANE PROTEIN"/>
    <property type="match status" value="1"/>
</dbReference>
<dbReference type="EMBL" id="QGTR01000001">
    <property type="protein sequence ID" value="PWW03336.1"/>
    <property type="molecule type" value="Genomic_DNA"/>
</dbReference>
<evidence type="ECO:0000259" key="9">
    <source>
        <dbReference type="Pfam" id="PF00884"/>
    </source>
</evidence>
<dbReference type="SUPFAM" id="SSF53649">
    <property type="entry name" value="Alkaline phosphatase-like"/>
    <property type="match status" value="1"/>
</dbReference>
<evidence type="ECO:0000256" key="7">
    <source>
        <dbReference type="ARBA" id="ARBA00023136"/>
    </source>
</evidence>
<dbReference type="Pfam" id="PF08019">
    <property type="entry name" value="EptA_B_N"/>
    <property type="match status" value="1"/>
</dbReference>
<comment type="caution">
    <text evidence="11">The sequence shown here is derived from an EMBL/GenBank/DDBJ whole genome shotgun (WGS) entry which is preliminary data.</text>
</comment>
<gene>
    <name evidence="11" type="ORF">DFR52_10116</name>
</gene>
<accession>A0A317PSX1</accession>